<protein>
    <submittedName>
        <fullName evidence="3">Aminoglycoside phosphotransferase family protein</fullName>
    </submittedName>
</protein>
<gene>
    <name evidence="3" type="ORF">M5X19_37140</name>
</gene>
<dbReference type="Proteomes" id="UP001527099">
    <property type="component" value="Unassembled WGS sequence"/>
</dbReference>
<name>A0ABT4GQA7_9BACL</name>
<evidence type="ECO:0000313" key="4">
    <source>
        <dbReference type="Proteomes" id="UP001527099"/>
    </source>
</evidence>
<feature type="domain" description="Aminoglycoside phosphotransferase" evidence="2">
    <location>
        <begin position="11"/>
        <end position="182"/>
    </location>
</feature>
<feature type="non-terminal residue" evidence="3">
    <location>
        <position position="1"/>
    </location>
</feature>
<dbReference type="RefSeq" id="WP_268618837.1">
    <property type="nucleotide sequence ID" value="NZ_JAMDMX010000260.1"/>
</dbReference>
<accession>A0ABT4GQA7</accession>
<evidence type="ECO:0000259" key="2">
    <source>
        <dbReference type="Pfam" id="PF01636"/>
    </source>
</evidence>
<organism evidence="3 4">
    <name type="scientific">Paenibacillus alginolyticus</name>
    <dbReference type="NCBI Taxonomy" id="59839"/>
    <lineage>
        <taxon>Bacteria</taxon>
        <taxon>Bacillati</taxon>
        <taxon>Bacillota</taxon>
        <taxon>Bacilli</taxon>
        <taxon>Bacillales</taxon>
        <taxon>Paenibacillaceae</taxon>
        <taxon>Paenibacillus</taxon>
    </lineage>
</organism>
<evidence type="ECO:0000256" key="1">
    <source>
        <dbReference type="ARBA" id="ARBA00038240"/>
    </source>
</evidence>
<sequence>TLHNEPFVLIDDGEKEWRFLLFEWIEGEHIITHCTKPVSEKFSKLARKIHDISVNFESEVFTKESHVYGSEQFLGMIRKELGPIKLMARTDELIQNYISLVEYHIEKAKSESLEFIVQSDLNNLNIVWDSNGEIIGIVDFESITYTDRVEGLAWLIKWYSRTHGMGSHEMSPALGKAVLRGYEAKEILNQSDFSRLPSLLWLSGCLNWNFTAQTINLIKNNEDILLKEHLTKYLKRGEILLSLI</sequence>
<dbReference type="PANTHER" id="PTHR21064:SF6">
    <property type="entry name" value="AMINOGLYCOSIDE PHOSPHOTRANSFERASE DOMAIN-CONTAINING PROTEIN"/>
    <property type="match status" value="1"/>
</dbReference>
<dbReference type="Gene3D" id="3.90.1200.10">
    <property type="match status" value="1"/>
</dbReference>
<dbReference type="Pfam" id="PF01636">
    <property type="entry name" value="APH"/>
    <property type="match status" value="1"/>
</dbReference>
<comment type="similarity">
    <text evidence="1">Belongs to the pseudomonas-type ThrB family.</text>
</comment>
<dbReference type="InterPro" id="IPR050249">
    <property type="entry name" value="Pseudomonas-type_ThrB"/>
</dbReference>
<comment type="caution">
    <text evidence="3">The sequence shown here is derived from an EMBL/GenBank/DDBJ whole genome shotgun (WGS) entry which is preliminary data.</text>
</comment>
<reference evidence="3 4" key="1">
    <citation type="submission" date="2022-05" db="EMBL/GenBank/DDBJ databases">
        <title>Genome Sequencing of Bee-Associated Microbes.</title>
        <authorList>
            <person name="Dunlap C."/>
        </authorList>
    </citation>
    <scope>NUCLEOTIDE SEQUENCE [LARGE SCALE GENOMIC DNA]</scope>
    <source>
        <strain evidence="3 4">NRRL B-14421</strain>
    </source>
</reference>
<dbReference type="InterPro" id="IPR011009">
    <property type="entry name" value="Kinase-like_dom_sf"/>
</dbReference>
<keyword evidence="4" id="KW-1185">Reference proteome</keyword>
<proteinExistence type="inferred from homology"/>
<evidence type="ECO:0000313" key="3">
    <source>
        <dbReference type="EMBL" id="MCY9698420.1"/>
    </source>
</evidence>
<dbReference type="InterPro" id="IPR002575">
    <property type="entry name" value="Aminoglycoside_PTrfase"/>
</dbReference>
<dbReference type="PANTHER" id="PTHR21064">
    <property type="entry name" value="AMINOGLYCOSIDE PHOSPHOTRANSFERASE DOMAIN-CONTAINING PROTEIN-RELATED"/>
    <property type="match status" value="1"/>
</dbReference>
<dbReference type="EMBL" id="JAMDMX010000260">
    <property type="protein sequence ID" value="MCY9698420.1"/>
    <property type="molecule type" value="Genomic_DNA"/>
</dbReference>
<dbReference type="SUPFAM" id="SSF56112">
    <property type="entry name" value="Protein kinase-like (PK-like)"/>
    <property type="match status" value="1"/>
</dbReference>